<reference evidence="2 3" key="1">
    <citation type="submission" date="2024-11" db="EMBL/GenBank/DDBJ databases">
        <title>Chromosome-level genome assembly of the freshwater bivalve Anodonta woodiana.</title>
        <authorList>
            <person name="Chen X."/>
        </authorList>
    </citation>
    <scope>NUCLEOTIDE SEQUENCE [LARGE SCALE GENOMIC DNA]</scope>
    <source>
        <strain evidence="2">MN2024</strain>
        <tissue evidence="2">Gills</tissue>
    </source>
</reference>
<evidence type="ECO:0000313" key="2">
    <source>
        <dbReference type="EMBL" id="KAL3877574.1"/>
    </source>
</evidence>
<dbReference type="EMBL" id="JBJQND010000005">
    <property type="protein sequence ID" value="KAL3877574.1"/>
    <property type="molecule type" value="Genomic_DNA"/>
</dbReference>
<evidence type="ECO:0000313" key="3">
    <source>
        <dbReference type="Proteomes" id="UP001634394"/>
    </source>
</evidence>
<feature type="compositionally biased region" description="Low complexity" evidence="1">
    <location>
        <begin position="44"/>
        <end position="57"/>
    </location>
</feature>
<comment type="caution">
    <text evidence="2">The sequence shown here is derived from an EMBL/GenBank/DDBJ whole genome shotgun (WGS) entry which is preliminary data.</text>
</comment>
<keyword evidence="3" id="KW-1185">Reference proteome</keyword>
<evidence type="ECO:0000256" key="1">
    <source>
        <dbReference type="SAM" id="MobiDB-lite"/>
    </source>
</evidence>
<protein>
    <submittedName>
        <fullName evidence="2">Uncharacterized protein</fullName>
    </submittedName>
</protein>
<feature type="region of interest" description="Disordered" evidence="1">
    <location>
        <begin position="30"/>
        <end position="65"/>
    </location>
</feature>
<name>A0ABD3WUE5_SINWO</name>
<dbReference type="AlphaFoldDB" id="A0ABD3WUE5"/>
<gene>
    <name evidence="2" type="ORF">ACJMK2_035270</name>
</gene>
<feature type="non-terminal residue" evidence="2">
    <location>
        <position position="1"/>
    </location>
</feature>
<sequence>GYLDLNSSFGENPVNQLLEYRFCSTEKEIPGRNTKKQDVEELGSSFSSSSTYLTPSSNVLPDSEEKCSSPLFGRKNVIYPSEKQTLLKDMDTVKFINLDRHITDSTEELEPLTFGAS</sequence>
<accession>A0ABD3WUE5</accession>
<feature type="compositionally biased region" description="Basic and acidic residues" evidence="1">
    <location>
        <begin position="30"/>
        <end position="39"/>
    </location>
</feature>
<organism evidence="2 3">
    <name type="scientific">Sinanodonta woodiana</name>
    <name type="common">Chinese pond mussel</name>
    <name type="synonym">Anodonta woodiana</name>
    <dbReference type="NCBI Taxonomy" id="1069815"/>
    <lineage>
        <taxon>Eukaryota</taxon>
        <taxon>Metazoa</taxon>
        <taxon>Spiralia</taxon>
        <taxon>Lophotrochozoa</taxon>
        <taxon>Mollusca</taxon>
        <taxon>Bivalvia</taxon>
        <taxon>Autobranchia</taxon>
        <taxon>Heteroconchia</taxon>
        <taxon>Palaeoheterodonta</taxon>
        <taxon>Unionida</taxon>
        <taxon>Unionoidea</taxon>
        <taxon>Unionidae</taxon>
        <taxon>Unioninae</taxon>
        <taxon>Sinanodonta</taxon>
    </lineage>
</organism>
<proteinExistence type="predicted"/>
<dbReference type="Proteomes" id="UP001634394">
    <property type="component" value="Unassembled WGS sequence"/>
</dbReference>